<sequence>MATSSSIHHRRTRLVGQAEQPPAPVPRREGKGEGEEEEARDWAELPVDALLAVLRRLDAVDILTGPGHVCRPWRRATREEPELWRRVYMRRSNLAYDVDLQAAARAAVRRSAGRCEAFWAEVFGDDDFFLFLADA</sequence>
<dbReference type="PANTHER" id="PTHR38926:SF28">
    <property type="entry name" value="F-BOX PROTEIN SKIP19"/>
    <property type="match status" value="1"/>
</dbReference>
<dbReference type="Proteomes" id="UP000275267">
    <property type="component" value="Unassembled WGS sequence"/>
</dbReference>
<dbReference type="Gene3D" id="1.20.1280.50">
    <property type="match status" value="1"/>
</dbReference>
<keyword evidence="4" id="KW-1185">Reference proteome</keyword>
<dbReference type="InterPro" id="IPR036047">
    <property type="entry name" value="F-box-like_dom_sf"/>
</dbReference>
<dbReference type="STRING" id="4540.A0A3L6PPS4"/>
<proteinExistence type="predicted"/>
<feature type="domain" description="F-box" evidence="2">
    <location>
        <begin position="39"/>
        <end position="87"/>
    </location>
</feature>
<dbReference type="AlphaFoldDB" id="A0A3L6PPS4"/>
<evidence type="ECO:0000313" key="3">
    <source>
        <dbReference type="EMBL" id="RLM61159.1"/>
    </source>
</evidence>
<dbReference type="PROSITE" id="PS50181">
    <property type="entry name" value="FBOX"/>
    <property type="match status" value="1"/>
</dbReference>
<name>A0A3L6PPS4_PANMI</name>
<organism evidence="3 4">
    <name type="scientific">Panicum miliaceum</name>
    <name type="common">Proso millet</name>
    <name type="synonym">Broomcorn millet</name>
    <dbReference type="NCBI Taxonomy" id="4540"/>
    <lineage>
        <taxon>Eukaryota</taxon>
        <taxon>Viridiplantae</taxon>
        <taxon>Streptophyta</taxon>
        <taxon>Embryophyta</taxon>
        <taxon>Tracheophyta</taxon>
        <taxon>Spermatophyta</taxon>
        <taxon>Magnoliopsida</taxon>
        <taxon>Liliopsida</taxon>
        <taxon>Poales</taxon>
        <taxon>Poaceae</taxon>
        <taxon>PACMAD clade</taxon>
        <taxon>Panicoideae</taxon>
        <taxon>Panicodae</taxon>
        <taxon>Paniceae</taxon>
        <taxon>Panicinae</taxon>
        <taxon>Panicum</taxon>
        <taxon>Panicum sect. Panicum</taxon>
    </lineage>
</organism>
<dbReference type="SUPFAM" id="SSF81383">
    <property type="entry name" value="F-box domain"/>
    <property type="match status" value="1"/>
</dbReference>
<dbReference type="OrthoDB" id="2095648at2759"/>
<accession>A0A3L6PPS4</accession>
<dbReference type="Pfam" id="PF12937">
    <property type="entry name" value="F-box-like"/>
    <property type="match status" value="1"/>
</dbReference>
<reference evidence="4" key="1">
    <citation type="journal article" date="2019" name="Nat. Commun.">
        <title>The genome of broomcorn millet.</title>
        <authorList>
            <person name="Zou C."/>
            <person name="Miki D."/>
            <person name="Li D."/>
            <person name="Tang Q."/>
            <person name="Xiao L."/>
            <person name="Rajput S."/>
            <person name="Deng P."/>
            <person name="Jia W."/>
            <person name="Huang R."/>
            <person name="Zhang M."/>
            <person name="Sun Y."/>
            <person name="Hu J."/>
            <person name="Fu X."/>
            <person name="Schnable P.S."/>
            <person name="Li F."/>
            <person name="Zhang H."/>
            <person name="Feng B."/>
            <person name="Zhu X."/>
            <person name="Liu R."/>
            <person name="Schnable J.C."/>
            <person name="Zhu J.-K."/>
            <person name="Zhang H."/>
        </authorList>
    </citation>
    <scope>NUCLEOTIDE SEQUENCE [LARGE SCALE GENOMIC DNA]</scope>
</reference>
<evidence type="ECO:0000313" key="4">
    <source>
        <dbReference type="Proteomes" id="UP000275267"/>
    </source>
</evidence>
<gene>
    <name evidence="3" type="ORF">C2845_PM14G04740</name>
</gene>
<evidence type="ECO:0000259" key="2">
    <source>
        <dbReference type="PROSITE" id="PS50181"/>
    </source>
</evidence>
<dbReference type="FunFam" id="1.20.1280.50:FF:000037">
    <property type="entry name" value="F-box protein SKIP19"/>
    <property type="match status" value="1"/>
</dbReference>
<dbReference type="EMBL" id="PQIB02000016">
    <property type="protein sequence ID" value="RLM61159.1"/>
    <property type="molecule type" value="Genomic_DNA"/>
</dbReference>
<dbReference type="InterPro" id="IPR001810">
    <property type="entry name" value="F-box_dom"/>
</dbReference>
<feature type="region of interest" description="Disordered" evidence="1">
    <location>
        <begin position="1"/>
        <end position="40"/>
    </location>
</feature>
<protein>
    <recommendedName>
        <fullName evidence="2">F-box domain-containing protein</fullName>
    </recommendedName>
</protein>
<evidence type="ECO:0000256" key="1">
    <source>
        <dbReference type="SAM" id="MobiDB-lite"/>
    </source>
</evidence>
<dbReference type="PANTHER" id="PTHR38926">
    <property type="entry name" value="F-BOX DOMAIN CONTAINING PROTEIN, EXPRESSED"/>
    <property type="match status" value="1"/>
</dbReference>
<comment type="caution">
    <text evidence="3">The sequence shown here is derived from an EMBL/GenBank/DDBJ whole genome shotgun (WGS) entry which is preliminary data.</text>
</comment>